<dbReference type="GO" id="GO:0005634">
    <property type="term" value="C:nucleus"/>
    <property type="evidence" value="ECO:0007669"/>
    <property type="project" value="UniProtKB-SubCell"/>
</dbReference>
<dbReference type="Gene3D" id="4.10.240.10">
    <property type="entry name" value="Zn(2)-C6 fungal-type DNA-binding domain"/>
    <property type="match status" value="1"/>
</dbReference>
<dbReference type="EMBL" id="JAPMSZ010000007">
    <property type="protein sequence ID" value="KAJ5096098.1"/>
    <property type="molecule type" value="Genomic_DNA"/>
</dbReference>
<dbReference type="PANTHER" id="PTHR37534">
    <property type="entry name" value="TRANSCRIPTIONAL ACTIVATOR PROTEIN UGA3"/>
    <property type="match status" value="1"/>
</dbReference>
<dbReference type="Proteomes" id="UP001141434">
    <property type="component" value="Unassembled WGS sequence"/>
</dbReference>
<accession>A0A9W9F9J3</accession>
<evidence type="ECO:0000256" key="4">
    <source>
        <dbReference type="ARBA" id="ARBA00023163"/>
    </source>
</evidence>
<dbReference type="PROSITE" id="PS00463">
    <property type="entry name" value="ZN2_CY6_FUNGAL_1"/>
    <property type="match status" value="1"/>
</dbReference>
<evidence type="ECO:0000313" key="9">
    <source>
        <dbReference type="Proteomes" id="UP001141434"/>
    </source>
</evidence>
<dbReference type="Pfam" id="PF11951">
    <property type="entry name" value="Fungal_trans_2"/>
    <property type="match status" value="2"/>
</dbReference>
<evidence type="ECO:0000256" key="5">
    <source>
        <dbReference type="ARBA" id="ARBA00023242"/>
    </source>
</evidence>
<feature type="region of interest" description="Disordered" evidence="6">
    <location>
        <begin position="538"/>
        <end position="599"/>
    </location>
</feature>
<dbReference type="SUPFAM" id="SSF57701">
    <property type="entry name" value="Zn2/Cys6 DNA-binding domain"/>
    <property type="match status" value="1"/>
</dbReference>
<feature type="region of interest" description="Disordered" evidence="6">
    <location>
        <begin position="647"/>
        <end position="718"/>
    </location>
</feature>
<sequence length="786" mass="86540">MRRVKKSRNGCARCKSKRVKCGEEKPHCTRCTRLGVRCPGYVQSLRWVTKYEQSSSAASIPDATAPSPAASSVHAPQSKSGDRALPPADNADAGPSHDANTPAFGFDESNALCDNLWHLPGHGSLPELTDLCPPPSVPAPSSSFVQPGGSVYDFGTSGDTAADLSRILSLIGPAPNEQEIGGVYRNFSPSAIVRSYPPTAPPPPRDFMSISRPLNNPSWTLIEYYFKEVAALFSSYDSQMNPFRTTVSRLWGSSLAMCRTMQSMAAATLVNDFPQFGPMGRKMRNEAVDIITRDAVMDDKALLALLMLGQTASWHDPTDLGISFFNLLRRQLNSIGSSNSPAFGSIPKDCGNNYRFFEEALIYWEMLLSFVADNDSMVLSDHSRAASSGESLVLQRVPHPWTGIARDTQFTVHEVGRLVRRERKRIRSRQFTSQADISRAQMAVEKARELEDRLLGLAHPSEAEIVSPGDDDTPVWHLLTMAEVYRCTGLMQLYRVFPDLLRSRLPGPDVTPQCPGSMASSSTDPFFPIDLDSMDLSAGFCDNNPDDGTHPNPNSNLSPSSIPSPGNIYTGHFSPENPQNPQGSAQESANPSTSSPSNPYPDSFYDNWLAEFAITTLSRLKTIPIESRTRCLQPFLLVASCSELRLPHNPSSTQTQQHASDDNHKNDNIHSNTNNDNDNETHDNHLNPNPNPNSDTTNNKNNSNSSSNSNNPSSSNPSISMEAIEVLRARRFILGRLTSFLHVLPPKPINVCLRLVREVWRRMDAGEADGYWIDVMIEKGWETTMG</sequence>
<name>A0A9W9F9J3_9EURO</name>
<feature type="compositionally biased region" description="Low complexity" evidence="6">
    <location>
        <begin position="686"/>
        <end position="718"/>
    </location>
</feature>
<feature type="compositionally biased region" description="Low complexity" evidence="6">
    <location>
        <begin position="588"/>
        <end position="599"/>
    </location>
</feature>
<dbReference type="OrthoDB" id="4835445at2759"/>
<reference evidence="8" key="2">
    <citation type="journal article" date="2023" name="IMA Fungus">
        <title>Comparative genomic study of the Penicillium genus elucidates a diverse pangenome and 15 lateral gene transfer events.</title>
        <authorList>
            <person name="Petersen C."/>
            <person name="Sorensen T."/>
            <person name="Nielsen M.R."/>
            <person name="Sondergaard T.E."/>
            <person name="Sorensen J.L."/>
            <person name="Fitzpatrick D.A."/>
            <person name="Frisvad J.C."/>
            <person name="Nielsen K.L."/>
        </authorList>
    </citation>
    <scope>NUCLEOTIDE SEQUENCE</scope>
    <source>
        <strain evidence="8">IBT 34128</strain>
    </source>
</reference>
<comment type="subcellular location">
    <subcellularLocation>
        <location evidence="1">Nucleus</location>
    </subcellularLocation>
</comment>
<dbReference type="CDD" id="cd00067">
    <property type="entry name" value="GAL4"/>
    <property type="match status" value="1"/>
</dbReference>
<dbReference type="GeneID" id="81395204"/>
<keyword evidence="9" id="KW-1185">Reference proteome</keyword>
<proteinExistence type="predicted"/>
<dbReference type="PANTHER" id="PTHR37534:SF11">
    <property type="entry name" value="ZN(II)2CYS6 TRANSCRIPTION FACTOR (EUROFUNG)"/>
    <property type="match status" value="1"/>
</dbReference>
<feature type="compositionally biased region" description="Basic and acidic residues" evidence="6">
    <location>
        <begin position="659"/>
        <end position="668"/>
    </location>
</feature>
<feature type="compositionally biased region" description="Polar residues" evidence="6">
    <location>
        <begin position="649"/>
        <end position="658"/>
    </location>
</feature>
<protein>
    <submittedName>
        <fullName evidence="8">Aflatoxin biosynthesis regulatory protein</fullName>
    </submittedName>
</protein>
<evidence type="ECO:0000256" key="1">
    <source>
        <dbReference type="ARBA" id="ARBA00004123"/>
    </source>
</evidence>
<keyword evidence="3" id="KW-0238">DNA-binding</keyword>
<evidence type="ECO:0000256" key="2">
    <source>
        <dbReference type="ARBA" id="ARBA00023015"/>
    </source>
</evidence>
<feature type="compositionally biased region" description="Low complexity" evidence="6">
    <location>
        <begin position="551"/>
        <end position="567"/>
    </location>
</feature>
<evidence type="ECO:0000256" key="3">
    <source>
        <dbReference type="ARBA" id="ARBA00023125"/>
    </source>
</evidence>
<dbReference type="GO" id="GO:0045944">
    <property type="term" value="P:positive regulation of transcription by RNA polymerase II"/>
    <property type="evidence" value="ECO:0007669"/>
    <property type="project" value="TreeGrafter"/>
</dbReference>
<dbReference type="GO" id="GO:0000976">
    <property type="term" value="F:transcription cis-regulatory region binding"/>
    <property type="evidence" value="ECO:0007669"/>
    <property type="project" value="TreeGrafter"/>
</dbReference>
<dbReference type="InterPro" id="IPR036864">
    <property type="entry name" value="Zn2-C6_fun-type_DNA-bd_sf"/>
</dbReference>
<dbReference type="InterPro" id="IPR001138">
    <property type="entry name" value="Zn2Cys6_DnaBD"/>
</dbReference>
<dbReference type="GO" id="GO:0000981">
    <property type="term" value="F:DNA-binding transcription factor activity, RNA polymerase II-specific"/>
    <property type="evidence" value="ECO:0007669"/>
    <property type="project" value="InterPro"/>
</dbReference>
<dbReference type="InterPro" id="IPR021858">
    <property type="entry name" value="Fun_TF"/>
</dbReference>
<organism evidence="8 9">
    <name type="scientific">Penicillium alfredii</name>
    <dbReference type="NCBI Taxonomy" id="1506179"/>
    <lineage>
        <taxon>Eukaryota</taxon>
        <taxon>Fungi</taxon>
        <taxon>Dikarya</taxon>
        <taxon>Ascomycota</taxon>
        <taxon>Pezizomycotina</taxon>
        <taxon>Eurotiomycetes</taxon>
        <taxon>Eurotiomycetidae</taxon>
        <taxon>Eurotiales</taxon>
        <taxon>Aspergillaceae</taxon>
        <taxon>Penicillium</taxon>
    </lineage>
</organism>
<gene>
    <name evidence="8" type="ORF">NUU61_005454</name>
</gene>
<feature type="domain" description="Zn(2)-C6 fungal-type" evidence="7">
    <location>
        <begin position="10"/>
        <end position="38"/>
    </location>
</feature>
<feature type="compositionally biased region" description="Polar residues" evidence="6">
    <location>
        <begin position="576"/>
        <end position="587"/>
    </location>
</feature>
<dbReference type="AlphaFoldDB" id="A0A9W9F9J3"/>
<dbReference type="GO" id="GO:0008270">
    <property type="term" value="F:zinc ion binding"/>
    <property type="evidence" value="ECO:0007669"/>
    <property type="project" value="InterPro"/>
</dbReference>
<evidence type="ECO:0000259" key="7">
    <source>
        <dbReference type="PROSITE" id="PS50048"/>
    </source>
</evidence>
<reference evidence="8" key="1">
    <citation type="submission" date="2022-11" db="EMBL/GenBank/DDBJ databases">
        <authorList>
            <person name="Petersen C."/>
        </authorList>
    </citation>
    <scope>NUCLEOTIDE SEQUENCE</scope>
    <source>
        <strain evidence="8">IBT 34128</strain>
    </source>
</reference>
<evidence type="ECO:0000256" key="6">
    <source>
        <dbReference type="SAM" id="MobiDB-lite"/>
    </source>
</evidence>
<feature type="region of interest" description="Disordered" evidence="6">
    <location>
        <begin position="57"/>
        <end position="103"/>
    </location>
</feature>
<dbReference type="SMART" id="SM00066">
    <property type="entry name" value="GAL4"/>
    <property type="match status" value="1"/>
</dbReference>
<dbReference type="PRINTS" id="PR00755">
    <property type="entry name" value="AFLATOXINBRP"/>
</dbReference>
<keyword evidence="4" id="KW-0804">Transcription</keyword>
<dbReference type="Pfam" id="PF00172">
    <property type="entry name" value="Zn_clus"/>
    <property type="match status" value="1"/>
</dbReference>
<comment type="caution">
    <text evidence="8">The sequence shown here is derived from an EMBL/GenBank/DDBJ whole genome shotgun (WGS) entry which is preliminary data.</text>
</comment>
<keyword evidence="2" id="KW-0805">Transcription regulation</keyword>
<evidence type="ECO:0000313" key="8">
    <source>
        <dbReference type="EMBL" id="KAJ5096098.1"/>
    </source>
</evidence>
<dbReference type="RefSeq" id="XP_056511649.1">
    <property type="nucleotide sequence ID" value="XM_056656036.1"/>
</dbReference>
<keyword evidence="5" id="KW-0539">Nucleus</keyword>
<feature type="compositionally biased region" description="Low complexity" evidence="6">
    <location>
        <begin position="57"/>
        <end position="78"/>
    </location>
</feature>
<dbReference type="PROSITE" id="PS50048">
    <property type="entry name" value="ZN2_CY6_FUNGAL_2"/>
    <property type="match status" value="1"/>
</dbReference>